<evidence type="ECO:0000313" key="1">
    <source>
        <dbReference type="EMBL" id="BBX00469.1"/>
    </source>
</evidence>
<dbReference type="KEGG" id="mmor:MMOR_14050"/>
<proteinExistence type="predicted"/>
<accession>A0AAD1M5Q2</accession>
<dbReference type="AlphaFoldDB" id="A0AAD1M5Q2"/>
<dbReference type="Proteomes" id="UP000466681">
    <property type="component" value="Chromosome"/>
</dbReference>
<protein>
    <submittedName>
        <fullName evidence="1">Uncharacterized protein</fullName>
    </submittedName>
</protein>
<dbReference type="EMBL" id="AP022560">
    <property type="protein sequence ID" value="BBX00469.1"/>
    <property type="molecule type" value="Genomic_DNA"/>
</dbReference>
<reference evidence="1 2" key="1">
    <citation type="journal article" date="2019" name="Emerg. Microbes Infect.">
        <title>Comprehensive subspecies identification of 175 nontuberculous mycobacteria species based on 7547 genomic profiles.</title>
        <authorList>
            <person name="Matsumoto Y."/>
            <person name="Kinjo T."/>
            <person name="Motooka D."/>
            <person name="Nabeya D."/>
            <person name="Jung N."/>
            <person name="Uechi K."/>
            <person name="Horii T."/>
            <person name="Iida T."/>
            <person name="Fujita J."/>
            <person name="Nakamura S."/>
        </authorList>
    </citation>
    <scope>NUCLEOTIDE SEQUENCE [LARGE SCALE GENOMIC DNA]</scope>
    <source>
        <strain evidence="1 2">JCM 6375</strain>
    </source>
</reference>
<evidence type="ECO:0000313" key="2">
    <source>
        <dbReference type="Proteomes" id="UP000466681"/>
    </source>
</evidence>
<keyword evidence="2" id="KW-1185">Reference proteome</keyword>
<gene>
    <name evidence="1" type="ORF">MMOR_14050</name>
</gene>
<sequence length="64" mass="6562">MTGYGIPRGGSPGGFALSDPKVLGPVRLGVETEIFVFGVGAHQAAPPAACAFSHKMQSDSLYLV</sequence>
<organism evidence="1 2">
    <name type="scientific">Mycolicibacterium moriokaense</name>
    <dbReference type="NCBI Taxonomy" id="39691"/>
    <lineage>
        <taxon>Bacteria</taxon>
        <taxon>Bacillati</taxon>
        <taxon>Actinomycetota</taxon>
        <taxon>Actinomycetes</taxon>
        <taxon>Mycobacteriales</taxon>
        <taxon>Mycobacteriaceae</taxon>
        <taxon>Mycolicibacterium</taxon>
    </lineage>
</organism>
<name>A0AAD1M5Q2_9MYCO</name>